<gene>
    <name evidence="1" type="ORF">QQS21_003394</name>
</gene>
<proteinExistence type="predicted"/>
<dbReference type="EMBL" id="JASWJB010000044">
    <property type="protein sequence ID" value="KAK2606223.1"/>
    <property type="molecule type" value="Genomic_DNA"/>
</dbReference>
<protein>
    <submittedName>
        <fullName evidence="1">Uncharacterized protein</fullName>
    </submittedName>
</protein>
<reference evidence="1" key="1">
    <citation type="submission" date="2023-06" db="EMBL/GenBank/DDBJ databases">
        <title>Conoideocrella luteorostrata (Hypocreales: Clavicipitaceae), a potential biocontrol fungus for elongate hemlock scale in United States Christmas tree production areas.</title>
        <authorList>
            <person name="Barrett H."/>
            <person name="Lovett B."/>
            <person name="Macias A.M."/>
            <person name="Stajich J.E."/>
            <person name="Kasson M.T."/>
        </authorList>
    </citation>
    <scope>NUCLEOTIDE SEQUENCE</scope>
    <source>
        <strain evidence="1">ARSEF 14590</strain>
    </source>
</reference>
<keyword evidence="2" id="KW-1185">Reference proteome</keyword>
<dbReference type="AlphaFoldDB" id="A0AAJ0CWF9"/>
<organism evidence="1 2">
    <name type="scientific">Conoideocrella luteorostrata</name>
    <dbReference type="NCBI Taxonomy" id="1105319"/>
    <lineage>
        <taxon>Eukaryota</taxon>
        <taxon>Fungi</taxon>
        <taxon>Dikarya</taxon>
        <taxon>Ascomycota</taxon>
        <taxon>Pezizomycotina</taxon>
        <taxon>Sordariomycetes</taxon>
        <taxon>Hypocreomycetidae</taxon>
        <taxon>Hypocreales</taxon>
        <taxon>Clavicipitaceae</taxon>
        <taxon>Conoideocrella</taxon>
    </lineage>
</organism>
<accession>A0AAJ0CWF9</accession>
<comment type="caution">
    <text evidence="1">The sequence shown here is derived from an EMBL/GenBank/DDBJ whole genome shotgun (WGS) entry which is preliminary data.</text>
</comment>
<evidence type="ECO:0000313" key="2">
    <source>
        <dbReference type="Proteomes" id="UP001251528"/>
    </source>
</evidence>
<evidence type="ECO:0000313" key="1">
    <source>
        <dbReference type="EMBL" id="KAK2606223.1"/>
    </source>
</evidence>
<sequence length="158" mass="17457">MKSKFGSDTITVDGIDKISLTAQGQFTVGQTNDEWKVKAGEQQASFSRREYEQGDSKSASITLKDAFGAEKVDIRDLQKLELITQGDKDKWQFKGMGFSATCAGGDKKITLKKFENWNTWVGESYSEDIVFTGDIASTEWSYEGPVVGGTVPAQKDDF</sequence>
<name>A0AAJ0CWF9_9HYPO</name>
<dbReference type="Proteomes" id="UP001251528">
    <property type="component" value="Unassembled WGS sequence"/>
</dbReference>